<keyword evidence="4 10" id="KW-0328">Glycosyltransferase</keyword>
<feature type="transmembrane region" description="Helical" evidence="10">
    <location>
        <begin position="462"/>
        <end position="483"/>
    </location>
</feature>
<feature type="transmembrane region" description="Helical" evidence="10">
    <location>
        <begin position="251"/>
        <end position="272"/>
    </location>
</feature>
<feature type="transmembrane region" description="Helical" evidence="10">
    <location>
        <begin position="128"/>
        <end position="145"/>
    </location>
</feature>
<protein>
    <recommendedName>
        <fullName evidence="9 10">Polyprenol-phosphate-mannose--protein mannosyltransferase</fullName>
        <ecNumber evidence="10">2.4.1.-</ecNumber>
    </recommendedName>
</protein>
<keyword evidence="6 10" id="KW-0812">Transmembrane</keyword>
<dbReference type="EMBL" id="JTJC03000004">
    <property type="protein sequence ID" value="NHC36184.1"/>
    <property type="molecule type" value="Genomic_DNA"/>
</dbReference>
<dbReference type="EC" id="2.4.1.-" evidence="10"/>
<evidence type="ECO:0000256" key="5">
    <source>
        <dbReference type="ARBA" id="ARBA00022679"/>
    </source>
</evidence>
<sequence>MPSTRKFPRPFPWLAIAMVAVFAFSASLRFWQLSRFNTLVFDEVYYAKFANNYLTQTQFFNAHPPLSQYIIAIAMWLGSHMPIDRDIANGLTGSLHSPWSYRWLNALTGSFVPLVVGGIAYQLSDRRSYAVIAAIFAAADGLFLVESRYALNNIYLVIFGLLGHWFLLIALKAPKKKRYLWLTLAGTGFGASAAIKWNGLGFLLGAYLCWIVAWIVKRTRETRKQRSNNQQLTINNQLPTTNYQLPTLIEIAFYLGVIPVAIYSISWIPHLMLNPTPNFWEMQREILFYHQRIGSGADVHPYCSRWYTWLLMLRPVAYFYKTTISLDESVPVVGPSIPEASAKVIYDVHAMGNPILWWFSAVAILYAVWVVAKSAIASFGLAKVFVTGNSSQAQNRLQNTGIQNIGIYLYFALNWLANLLPWMRVTRCTFLYHYMGASVFATLALAWIVDRWLRSYHRNLRLLGITAIFLILLAFVFWLPLYLGLPLSPESYRWRMWLPSWV</sequence>
<keyword evidence="8 10" id="KW-0472">Membrane</keyword>
<evidence type="ECO:0000256" key="3">
    <source>
        <dbReference type="ARBA" id="ARBA00007222"/>
    </source>
</evidence>
<name>A0A9X5E8R6_9CYAN</name>
<evidence type="ECO:0000256" key="10">
    <source>
        <dbReference type="RuleBase" id="RU367007"/>
    </source>
</evidence>
<evidence type="ECO:0000259" key="12">
    <source>
        <dbReference type="Pfam" id="PF16192"/>
    </source>
</evidence>
<evidence type="ECO:0000256" key="2">
    <source>
        <dbReference type="ARBA" id="ARBA00004922"/>
    </source>
</evidence>
<evidence type="ECO:0000259" key="11">
    <source>
        <dbReference type="Pfam" id="PF02366"/>
    </source>
</evidence>
<feature type="transmembrane region" description="Helical" evidence="10">
    <location>
        <begin position="151"/>
        <end position="171"/>
    </location>
</feature>
<evidence type="ECO:0000256" key="1">
    <source>
        <dbReference type="ARBA" id="ARBA00004127"/>
    </source>
</evidence>
<dbReference type="InterPro" id="IPR032421">
    <property type="entry name" value="PMT_4TMC"/>
</dbReference>
<dbReference type="PANTHER" id="PTHR10050">
    <property type="entry name" value="DOLICHYL-PHOSPHATE-MANNOSE--PROTEIN MANNOSYLTRANSFERASE"/>
    <property type="match status" value="1"/>
</dbReference>
<organism evidence="13 14">
    <name type="scientific">Scytonema millei VB511283</name>
    <dbReference type="NCBI Taxonomy" id="1245923"/>
    <lineage>
        <taxon>Bacteria</taxon>
        <taxon>Bacillati</taxon>
        <taxon>Cyanobacteriota</taxon>
        <taxon>Cyanophyceae</taxon>
        <taxon>Nostocales</taxon>
        <taxon>Scytonemataceae</taxon>
        <taxon>Scytonema</taxon>
    </lineage>
</organism>
<dbReference type="OrthoDB" id="9776737at2"/>
<evidence type="ECO:0000256" key="4">
    <source>
        <dbReference type="ARBA" id="ARBA00022676"/>
    </source>
</evidence>
<dbReference type="Pfam" id="PF02366">
    <property type="entry name" value="PMT"/>
    <property type="match status" value="1"/>
</dbReference>
<comment type="function">
    <text evidence="10">Protein O-mannosyltransferase that catalyzes the transfer of a single mannose residue from a polyprenol phospho-mannosyl lipidic donor to the hydroxyl group of selected serine and threonine residues in acceptor proteins.</text>
</comment>
<proteinExistence type="inferred from homology"/>
<gene>
    <name evidence="13" type="ORF">QH73_0016285</name>
</gene>
<evidence type="ECO:0000256" key="7">
    <source>
        <dbReference type="ARBA" id="ARBA00022989"/>
    </source>
</evidence>
<evidence type="ECO:0000313" key="13">
    <source>
        <dbReference type="EMBL" id="NHC36184.1"/>
    </source>
</evidence>
<comment type="caution">
    <text evidence="13">The sequence shown here is derived from an EMBL/GenBank/DDBJ whole genome shotgun (WGS) entry which is preliminary data.</text>
</comment>
<dbReference type="InterPro" id="IPR003342">
    <property type="entry name" value="ArnT-like_N"/>
</dbReference>
<feature type="domain" description="Protein O-mannosyl-transferase C-terminal four TM" evidence="12">
    <location>
        <begin position="278"/>
        <end position="501"/>
    </location>
</feature>
<dbReference type="RefSeq" id="WP_039717125.1">
    <property type="nucleotide sequence ID" value="NZ_JTJC03000004.1"/>
</dbReference>
<keyword evidence="5 10" id="KW-0808">Transferase</keyword>
<comment type="similarity">
    <text evidence="3 10">Belongs to the glycosyltransferase 39 family.</text>
</comment>
<feature type="domain" description="ArnT-like N-terminal" evidence="11">
    <location>
        <begin position="20"/>
        <end position="270"/>
    </location>
</feature>
<feature type="transmembrane region" description="Helical" evidence="10">
    <location>
        <begin position="431"/>
        <end position="450"/>
    </location>
</feature>
<feature type="transmembrane region" description="Helical" evidence="10">
    <location>
        <begin position="407"/>
        <end position="425"/>
    </location>
</feature>
<keyword evidence="7 10" id="KW-1133">Transmembrane helix</keyword>
<feature type="transmembrane region" description="Helical" evidence="10">
    <location>
        <begin position="355"/>
        <end position="386"/>
    </location>
</feature>
<feature type="transmembrane region" description="Helical" evidence="10">
    <location>
        <begin position="178"/>
        <end position="194"/>
    </location>
</feature>
<reference evidence="13 14" key="1">
    <citation type="journal article" date="2015" name="Genome Announc.">
        <title>Draft Genome Sequence of the Terrestrial Cyanobacterium Scytonema millei VB511283, Isolated from Eastern India.</title>
        <authorList>
            <person name="Sen D."/>
            <person name="Chandrababunaidu M.M."/>
            <person name="Singh D."/>
            <person name="Sanghi N."/>
            <person name="Ghorai A."/>
            <person name="Mishra G.P."/>
            <person name="Madduluri M."/>
            <person name="Adhikary S.P."/>
            <person name="Tripathy S."/>
        </authorList>
    </citation>
    <scope>NUCLEOTIDE SEQUENCE [LARGE SCALE GENOMIC DNA]</scope>
    <source>
        <strain evidence="13 14">VB511283</strain>
    </source>
</reference>
<feature type="transmembrane region" description="Helical" evidence="10">
    <location>
        <begin position="200"/>
        <end position="216"/>
    </location>
</feature>
<dbReference type="GO" id="GO:0005886">
    <property type="term" value="C:plasma membrane"/>
    <property type="evidence" value="ECO:0007669"/>
    <property type="project" value="UniProtKB-SubCell"/>
</dbReference>
<dbReference type="InterPro" id="IPR027005">
    <property type="entry name" value="PMT-like"/>
</dbReference>
<dbReference type="Pfam" id="PF16192">
    <property type="entry name" value="PMT_4TMC"/>
    <property type="match status" value="1"/>
</dbReference>
<evidence type="ECO:0000256" key="9">
    <source>
        <dbReference type="ARBA" id="ARBA00093617"/>
    </source>
</evidence>
<evidence type="ECO:0000256" key="8">
    <source>
        <dbReference type="ARBA" id="ARBA00023136"/>
    </source>
</evidence>
<keyword evidence="10" id="KW-1003">Cell membrane</keyword>
<evidence type="ECO:0000256" key="6">
    <source>
        <dbReference type="ARBA" id="ARBA00022692"/>
    </source>
</evidence>
<feature type="transmembrane region" description="Helical" evidence="10">
    <location>
        <begin position="12"/>
        <end position="31"/>
    </location>
</feature>
<comment type="pathway">
    <text evidence="2 10">Protein modification; protein glycosylation.</text>
</comment>
<dbReference type="GO" id="GO:0012505">
    <property type="term" value="C:endomembrane system"/>
    <property type="evidence" value="ECO:0007669"/>
    <property type="project" value="UniProtKB-SubCell"/>
</dbReference>
<feature type="transmembrane region" description="Helical" evidence="10">
    <location>
        <begin position="103"/>
        <end position="121"/>
    </location>
</feature>
<accession>A0A9X5E8R6</accession>
<evidence type="ECO:0000313" key="14">
    <source>
        <dbReference type="Proteomes" id="UP000031532"/>
    </source>
</evidence>
<dbReference type="Proteomes" id="UP000031532">
    <property type="component" value="Unassembled WGS sequence"/>
</dbReference>
<dbReference type="PANTHER" id="PTHR10050:SF46">
    <property type="entry name" value="PROTEIN O-MANNOSYL-TRANSFERASE 2"/>
    <property type="match status" value="1"/>
</dbReference>
<keyword evidence="14" id="KW-1185">Reference proteome</keyword>
<dbReference type="GO" id="GO:0004169">
    <property type="term" value="F:dolichyl-phosphate-mannose-protein mannosyltransferase activity"/>
    <property type="evidence" value="ECO:0007669"/>
    <property type="project" value="UniProtKB-UniRule"/>
</dbReference>
<dbReference type="AlphaFoldDB" id="A0A9X5E8R6"/>
<comment type="subcellular location">
    <subcellularLocation>
        <location evidence="10">Cell membrane</location>
    </subcellularLocation>
    <subcellularLocation>
        <location evidence="1">Endomembrane system</location>
        <topology evidence="1">Multi-pass membrane protein</topology>
    </subcellularLocation>
</comment>